<protein>
    <submittedName>
        <fullName evidence="3">Uncharacterized protein</fullName>
    </submittedName>
</protein>
<dbReference type="AlphaFoldDB" id="A0A9D3M470"/>
<dbReference type="PANTHER" id="PTHR23059">
    <property type="entry name" value="CYSTEINE AND HISTIDINE-RICH PROTEIN 1"/>
    <property type="match status" value="1"/>
</dbReference>
<comment type="caution">
    <text evidence="3">The sequence shown here is derived from an EMBL/GenBank/DDBJ whole genome shotgun (WGS) entry which is preliminary data.</text>
</comment>
<feature type="region of interest" description="Disordered" evidence="2">
    <location>
        <begin position="1"/>
        <end position="20"/>
    </location>
</feature>
<organism evidence="3 4">
    <name type="scientific">Anguilla anguilla</name>
    <name type="common">European freshwater eel</name>
    <name type="synonym">Muraena anguilla</name>
    <dbReference type="NCBI Taxonomy" id="7936"/>
    <lineage>
        <taxon>Eukaryota</taxon>
        <taxon>Metazoa</taxon>
        <taxon>Chordata</taxon>
        <taxon>Craniata</taxon>
        <taxon>Vertebrata</taxon>
        <taxon>Euteleostomi</taxon>
        <taxon>Actinopterygii</taxon>
        <taxon>Neopterygii</taxon>
        <taxon>Teleostei</taxon>
        <taxon>Anguilliformes</taxon>
        <taxon>Anguillidae</taxon>
        <taxon>Anguilla</taxon>
    </lineage>
</organism>
<evidence type="ECO:0000313" key="4">
    <source>
        <dbReference type="Proteomes" id="UP001044222"/>
    </source>
</evidence>
<gene>
    <name evidence="3" type="ORF">ANANG_G00175350</name>
</gene>
<dbReference type="GO" id="GO:0046872">
    <property type="term" value="F:metal ion binding"/>
    <property type="evidence" value="ECO:0007669"/>
    <property type="project" value="UniProtKB-KW"/>
</dbReference>
<dbReference type="InterPro" id="IPR039338">
    <property type="entry name" value="ZFTRAF1"/>
</dbReference>
<evidence type="ECO:0000313" key="3">
    <source>
        <dbReference type="EMBL" id="KAG5842221.1"/>
    </source>
</evidence>
<keyword evidence="1" id="KW-0479">Metal-binding</keyword>
<dbReference type="Proteomes" id="UP001044222">
    <property type="component" value="Chromosome 9"/>
</dbReference>
<sequence length="119" mass="12346">MEERVEVGVAAASGSSSAGLGVGAVGGALEAVAVGAVLAGIQEEAGVRREVSGPESDPDAPPKKRMRLQEGEAGKLEERLYSVLCCTVCLDLPKASVYQVNCEFGFHMFGALIFLYNVG</sequence>
<dbReference type="EMBL" id="JAFIRN010000009">
    <property type="protein sequence ID" value="KAG5842221.1"/>
    <property type="molecule type" value="Genomic_DNA"/>
</dbReference>
<name>A0A9D3M470_ANGAN</name>
<evidence type="ECO:0000256" key="2">
    <source>
        <dbReference type="SAM" id="MobiDB-lite"/>
    </source>
</evidence>
<dbReference type="GO" id="GO:0005634">
    <property type="term" value="C:nucleus"/>
    <property type="evidence" value="ECO:0007669"/>
    <property type="project" value="TreeGrafter"/>
</dbReference>
<accession>A0A9D3M470</accession>
<proteinExistence type="predicted"/>
<feature type="region of interest" description="Disordered" evidence="2">
    <location>
        <begin position="48"/>
        <end position="67"/>
    </location>
</feature>
<keyword evidence="4" id="KW-1185">Reference proteome</keyword>
<evidence type="ECO:0000256" key="1">
    <source>
        <dbReference type="ARBA" id="ARBA00022723"/>
    </source>
</evidence>
<dbReference type="PANTHER" id="PTHR23059:SF4">
    <property type="entry name" value="ZINC FINGER TRAF-TYPE-CONTAINING PROTEIN 1"/>
    <property type="match status" value="1"/>
</dbReference>
<feature type="compositionally biased region" description="Low complexity" evidence="2">
    <location>
        <begin position="7"/>
        <end position="19"/>
    </location>
</feature>
<reference evidence="3" key="1">
    <citation type="submission" date="2021-01" db="EMBL/GenBank/DDBJ databases">
        <title>A chromosome-scale assembly of European eel, Anguilla anguilla.</title>
        <authorList>
            <person name="Henkel C."/>
            <person name="Jong-Raadsen S.A."/>
            <person name="Dufour S."/>
            <person name="Weltzien F.-A."/>
            <person name="Palstra A.P."/>
            <person name="Pelster B."/>
            <person name="Spaink H.P."/>
            <person name="Van Den Thillart G.E."/>
            <person name="Jansen H."/>
            <person name="Zahm M."/>
            <person name="Klopp C."/>
            <person name="Cedric C."/>
            <person name="Louis A."/>
            <person name="Berthelot C."/>
            <person name="Parey E."/>
            <person name="Roest Crollius H."/>
            <person name="Montfort J."/>
            <person name="Robinson-Rechavi M."/>
            <person name="Bucao C."/>
            <person name="Bouchez O."/>
            <person name="Gislard M."/>
            <person name="Lluch J."/>
            <person name="Milhes M."/>
            <person name="Lampietro C."/>
            <person name="Lopez Roques C."/>
            <person name="Donnadieu C."/>
            <person name="Braasch I."/>
            <person name="Desvignes T."/>
            <person name="Postlethwait J."/>
            <person name="Bobe J."/>
            <person name="Guiguen Y."/>
            <person name="Dirks R."/>
        </authorList>
    </citation>
    <scope>NUCLEOTIDE SEQUENCE</scope>
    <source>
        <strain evidence="3">Tag_6206</strain>
        <tissue evidence="3">Liver</tissue>
    </source>
</reference>